<keyword evidence="3" id="KW-0378">Hydrolase</keyword>
<keyword evidence="3" id="KW-0645">Protease</keyword>
<feature type="transmembrane region" description="Helical" evidence="1">
    <location>
        <begin position="44"/>
        <end position="62"/>
    </location>
</feature>
<protein>
    <submittedName>
        <fullName evidence="3">CPBP family intramembrane metalloprotease</fullName>
    </submittedName>
</protein>
<keyword evidence="1" id="KW-1133">Transmembrane helix</keyword>
<feature type="transmembrane region" description="Helical" evidence="1">
    <location>
        <begin position="74"/>
        <end position="92"/>
    </location>
</feature>
<organism evidence="3 4">
    <name type="scientific">Duganella callida</name>
    <dbReference type="NCBI Taxonomy" id="2561932"/>
    <lineage>
        <taxon>Bacteria</taxon>
        <taxon>Pseudomonadati</taxon>
        <taxon>Pseudomonadota</taxon>
        <taxon>Betaproteobacteria</taxon>
        <taxon>Burkholderiales</taxon>
        <taxon>Oxalobacteraceae</taxon>
        <taxon>Telluria group</taxon>
        <taxon>Duganella</taxon>
    </lineage>
</organism>
<keyword evidence="3" id="KW-0482">Metalloprotease</keyword>
<keyword evidence="4" id="KW-1185">Reference proteome</keyword>
<keyword evidence="1" id="KW-0812">Transmembrane</keyword>
<feature type="transmembrane region" description="Helical" evidence="1">
    <location>
        <begin position="6"/>
        <end position="23"/>
    </location>
</feature>
<dbReference type="AlphaFoldDB" id="A0A4Y9S7Z0"/>
<name>A0A4Y9S7Z0_9BURK</name>
<evidence type="ECO:0000259" key="2">
    <source>
        <dbReference type="Pfam" id="PF02517"/>
    </source>
</evidence>
<feature type="transmembrane region" description="Helical" evidence="1">
    <location>
        <begin position="148"/>
        <end position="168"/>
    </location>
</feature>
<feature type="domain" description="CAAX prenyl protease 2/Lysostaphin resistance protein A-like" evidence="2">
    <location>
        <begin position="127"/>
        <end position="209"/>
    </location>
</feature>
<dbReference type="InterPro" id="IPR003675">
    <property type="entry name" value="Rce1/LyrA-like_dom"/>
</dbReference>
<feature type="transmembrane region" description="Helical" evidence="1">
    <location>
        <begin position="125"/>
        <end position="142"/>
    </location>
</feature>
<sequence length="235" mass="25840">MIDLALVLYLVVILPSMRLWRSLQKSITPRRPRVQVYGTAIREIAILLVALLLASWWSGHGAADLGLAPPDSGAALWCLLIPAILLPLLHYAGKLRQRSLNPEQLAADYERLRRDESLPRTKRELNLYLVLSVFLGAGWELLYRGFLLLALTPVMGVWRTVIIAGVAYGAAHGYTSRKQIGASIVSALLFAGGYALTGSLWWLIVLHTGLPAMTAIAYYKIINQDDGDKAQAVSP</sequence>
<dbReference type="GO" id="GO:0004175">
    <property type="term" value="F:endopeptidase activity"/>
    <property type="evidence" value="ECO:0007669"/>
    <property type="project" value="UniProtKB-ARBA"/>
</dbReference>
<dbReference type="RefSeq" id="WP_135204397.1">
    <property type="nucleotide sequence ID" value="NZ_SPVG01000250.1"/>
</dbReference>
<comment type="caution">
    <text evidence="3">The sequence shown here is derived from an EMBL/GenBank/DDBJ whole genome shotgun (WGS) entry which is preliminary data.</text>
</comment>
<dbReference type="EMBL" id="SPVG01000250">
    <property type="protein sequence ID" value="TFW15650.1"/>
    <property type="molecule type" value="Genomic_DNA"/>
</dbReference>
<feature type="transmembrane region" description="Helical" evidence="1">
    <location>
        <begin position="180"/>
        <end position="204"/>
    </location>
</feature>
<evidence type="ECO:0000256" key="1">
    <source>
        <dbReference type="SAM" id="Phobius"/>
    </source>
</evidence>
<dbReference type="Pfam" id="PF02517">
    <property type="entry name" value="Rce1-like"/>
    <property type="match status" value="1"/>
</dbReference>
<dbReference type="GO" id="GO:0080120">
    <property type="term" value="P:CAAX-box protein maturation"/>
    <property type="evidence" value="ECO:0007669"/>
    <property type="project" value="UniProtKB-ARBA"/>
</dbReference>
<proteinExistence type="predicted"/>
<dbReference type="GO" id="GO:0008237">
    <property type="term" value="F:metallopeptidase activity"/>
    <property type="evidence" value="ECO:0007669"/>
    <property type="project" value="UniProtKB-KW"/>
</dbReference>
<gene>
    <name evidence="3" type="ORF">E4L98_25780</name>
</gene>
<keyword evidence="1" id="KW-0472">Membrane</keyword>
<dbReference type="Proteomes" id="UP000297729">
    <property type="component" value="Unassembled WGS sequence"/>
</dbReference>
<dbReference type="GO" id="GO:0006508">
    <property type="term" value="P:proteolysis"/>
    <property type="evidence" value="ECO:0007669"/>
    <property type="project" value="UniProtKB-KW"/>
</dbReference>
<evidence type="ECO:0000313" key="3">
    <source>
        <dbReference type="EMBL" id="TFW15650.1"/>
    </source>
</evidence>
<reference evidence="3 4" key="1">
    <citation type="submission" date="2019-03" db="EMBL/GenBank/DDBJ databases">
        <title>Draft Genome Sequence of Duganella callidus sp. nov., a Novel Duganella Species Isolated from Cultivated Soil.</title>
        <authorList>
            <person name="Raths R."/>
            <person name="Peta V."/>
            <person name="Bucking H."/>
        </authorList>
    </citation>
    <scope>NUCLEOTIDE SEQUENCE [LARGE SCALE GENOMIC DNA]</scope>
    <source>
        <strain evidence="3 4">DN04</strain>
    </source>
</reference>
<evidence type="ECO:0000313" key="4">
    <source>
        <dbReference type="Proteomes" id="UP000297729"/>
    </source>
</evidence>
<accession>A0A4Y9S7Z0</accession>
<dbReference type="OrthoDB" id="8753866at2"/>